<dbReference type="HOGENOM" id="CLU_3024287_0_0_6"/>
<accession>Q47ZN6</accession>
<protein>
    <submittedName>
        <fullName evidence="1">Uncharacterized protein</fullName>
    </submittedName>
</protein>
<evidence type="ECO:0000313" key="2">
    <source>
        <dbReference type="Proteomes" id="UP000000547"/>
    </source>
</evidence>
<sequence length="55" mass="6633">MTLAHLRALIDRSESWYTQNIYRYRIGNKETVFLTAKIKKKWQADAAIFWRADSR</sequence>
<reference evidence="1" key="1">
    <citation type="journal article" date="2005" name="Proc. Natl. Acad. Sci. U.S.A.">
        <title>The psychrophilic lifestyle as revealed by the genome sequence of Colwellia psychrerythraea 34H through genomic and proteomic analyses.</title>
        <authorList>
            <person name="Methe B.A."/>
            <person name="Nelson K.E."/>
            <person name="Deming J.W."/>
            <person name="Momen B."/>
            <person name="Melamud E."/>
            <person name="Zhang X."/>
            <person name="Moult J."/>
            <person name="Madupu R."/>
            <person name="Nelson W.C."/>
            <person name="Dodson R.J."/>
            <person name="Brinkac L.M."/>
            <person name="Daugherty S.C."/>
            <person name="Durkin A.S."/>
            <person name="DeBoy R.T."/>
            <person name="Kolonay J.F."/>
            <person name="Sullivan S.A."/>
            <person name="Zhou L."/>
            <person name="Davidsen T.M."/>
            <person name="Wu M."/>
            <person name="Huston A.L."/>
            <person name="Lewis M."/>
            <person name="Weaver B."/>
            <person name="Weidman J.F."/>
            <person name="Khouri H."/>
            <person name="Utterback T.R."/>
            <person name="Feldblyum T.V."/>
            <person name="Fraser C.M."/>
        </authorList>
    </citation>
    <scope>NUCLEOTIDE SEQUENCE [LARGE SCALE GENOMIC DNA]</scope>
    <source>
        <strain evidence="1">34H</strain>
    </source>
</reference>
<organism evidence="1 2">
    <name type="scientific">Colwellia psychrerythraea (strain 34H / ATCC BAA-681)</name>
    <name type="common">Vibrio psychroerythus</name>
    <dbReference type="NCBI Taxonomy" id="167879"/>
    <lineage>
        <taxon>Bacteria</taxon>
        <taxon>Pseudomonadati</taxon>
        <taxon>Pseudomonadota</taxon>
        <taxon>Gammaproteobacteria</taxon>
        <taxon>Alteromonadales</taxon>
        <taxon>Colwelliaceae</taxon>
        <taxon>Colwellia</taxon>
    </lineage>
</organism>
<dbReference type="EMBL" id="CP000083">
    <property type="protein sequence ID" value="AAZ27699.1"/>
    <property type="molecule type" value="Genomic_DNA"/>
</dbReference>
<gene>
    <name evidence="1" type="ordered locus">CPS_3035</name>
</gene>
<evidence type="ECO:0000313" key="1">
    <source>
        <dbReference type="EMBL" id="AAZ27699.1"/>
    </source>
</evidence>
<dbReference type="AlphaFoldDB" id="Q47ZN6"/>
<dbReference type="KEGG" id="cps:CPS_3035"/>
<dbReference type="Proteomes" id="UP000000547">
    <property type="component" value="Chromosome"/>
</dbReference>
<proteinExistence type="predicted"/>
<name>Q47ZN6_COLP3</name>